<dbReference type="WBParaSite" id="RSKR_0000647900.1">
    <property type="protein sequence ID" value="RSKR_0000647900.1"/>
    <property type="gene ID" value="RSKR_0000647900"/>
</dbReference>
<organism evidence="1 2">
    <name type="scientific">Rhabditophanes sp. KR3021</name>
    <dbReference type="NCBI Taxonomy" id="114890"/>
    <lineage>
        <taxon>Eukaryota</taxon>
        <taxon>Metazoa</taxon>
        <taxon>Ecdysozoa</taxon>
        <taxon>Nematoda</taxon>
        <taxon>Chromadorea</taxon>
        <taxon>Rhabditida</taxon>
        <taxon>Tylenchina</taxon>
        <taxon>Panagrolaimomorpha</taxon>
        <taxon>Strongyloidoidea</taxon>
        <taxon>Alloionematidae</taxon>
        <taxon>Rhabditophanes</taxon>
    </lineage>
</organism>
<evidence type="ECO:0000313" key="2">
    <source>
        <dbReference type="WBParaSite" id="RSKR_0000647900.1"/>
    </source>
</evidence>
<reference evidence="2" key="1">
    <citation type="submission" date="2016-11" db="UniProtKB">
        <authorList>
            <consortium name="WormBaseParasite"/>
        </authorList>
    </citation>
    <scope>IDENTIFICATION</scope>
    <source>
        <strain evidence="2">KR3021</strain>
    </source>
</reference>
<accession>A0AC35U0J5</accession>
<name>A0AC35U0J5_9BILA</name>
<sequence length="524" mass="57914">MYIKCLLTEVLEASHLTDTYSNLTAKNIIKQLKSGHDGFSVRYENIEGDNGVNMSSDSYQIETKDASKHQDFTVDEAIEILGFGRFQIKLSLLTGLAWMADSAEMMILSILSPALHCEWGITPVEQAMITTCVFVGMMLSSTIWGKICDTYGRKKGLMAAALVTFSMGALSSLAPDFHTLLLLRLCTGLGIGGVSQGIVLYAEFLPTAHRARCVILIESFWAVGALFEVVLALFLMEAYGWRWLLFISSIPLLIFTIFCFWLPESPRYSMAAGKKDEALETLQRVAFENSKPMLTGNLVSTVSNNPEHRGNVSNLFTPTLKKTTLLLWFIWMVNAFSYYGIVLFTTVLFQSNDECHGFESTNVTDTGCKPLAQNDYMDLLSTTFAEFPGLIITCVIIEYFGRKKTMAIEFGIFSLFTFLLYFCMSRNFVTFFIFVARAFISGAFQCVYVYTPEVYATSLRAVGLGAASSNARIGAIITPFLAVVAGGHNIYIPIAVYGLGGLLGAIAALNLPIETQGRLMTDNH</sequence>
<protein>
    <submittedName>
        <fullName evidence="2">MFS domain-containing protein</fullName>
    </submittedName>
</protein>
<evidence type="ECO:0000313" key="1">
    <source>
        <dbReference type="Proteomes" id="UP000095286"/>
    </source>
</evidence>
<proteinExistence type="predicted"/>
<dbReference type="Proteomes" id="UP000095286">
    <property type="component" value="Unplaced"/>
</dbReference>